<dbReference type="OrthoDB" id="6158710at2759"/>
<gene>
    <name evidence="1" type="ORF">HOLleu_02356</name>
</gene>
<dbReference type="PANTHER" id="PTHR10773:SF19">
    <property type="match status" value="1"/>
</dbReference>
<dbReference type="PANTHER" id="PTHR10773">
    <property type="entry name" value="DNA-DIRECTED RNA POLYMERASES I, II, AND III SUBUNIT RPABC2"/>
    <property type="match status" value="1"/>
</dbReference>
<keyword evidence="2" id="KW-1185">Reference proteome</keyword>
<organism evidence="1 2">
    <name type="scientific">Holothuria leucospilota</name>
    <name type="common">Black long sea cucumber</name>
    <name type="synonym">Mertensiothuria leucospilota</name>
    <dbReference type="NCBI Taxonomy" id="206669"/>
    <lineage>
        <taxon>Eukaryota</taxon>
        <taxon>Metazoa</taxon>
        <taxon>Echinodermata</taxon>
        <taxon>Eleutherozoa</taxon>
        <taxon>Echinozoa</taxon>
        <taxon>Holothuroidea</taxon>
        <taxon>Aspidochirotacea</taxon>
        <taxon>Aspidochirotida</taxon>
        <taxon>Holothuriidae</taxon>
        <taxon>Holothuria</taxon>
    </lineage>
</organism>
<reference evidence="1" key="1">
    <citation type="submission" date="2021-10" db="EMBL/GenBank/DDBJ databases">
        <title>Tropical sea cucumber genome reveals ecological adaptation and Cuvierian tubules defense mechanism.</title>
        <authorList>
            <person name="Chen T."/>
        </authorList>
    </citation>
    <scope>NUCLEOTIDE SEQUENCE</scope>
    <source>
        <strain evidence="1">Nanhai2018</strain>
        <tissue evidence="1">Muscle</tissue>
    </source>
</reference>
<evidence type="ECO:0000313" key="1">
    <source>
        <dbReference type="EMBL" id="KAJ8049568.1"/>
    </source>
</evidence>
<accession>A0A9Q1CRJ1</accession>
<dbReference type="AlphaFoldDB" id="A0A9Q1CRJ1"/>
<evidence type="ECO:0000313" key="2">
    <source>
        <dbReference type="Proteomes" id="UP001152320"/>
    </source>
</evidence>
<dbReference type="EMBL" id="JAIZAY010000001">
    <property type="protein sequence ID" value="KAJ8049568.1"/>
    <property type="molecule type" value="Genomic_DNA"/>
</dbReference>
<proteinExistence type="predicted"/>
<sequence>MEYNARRAWIHANVKVVTKKRPRTTVKGVYERNNSRFFKVSTEANEEIVVCRCFFLSTLGYSSDKVITVALGSVKPGKLVPQSDQRGKHPPVHKMSEEHWPVIQKHINSFHPAASHYRREHAPLRKYLQPELSIKEMYADFAQRHPQIPACYETYRKVVRDMNISFVKLGEEFEDCLVYEKHEHDDGENCNTCREWADHVGRARNTRAAYQADRDRQHDPNISGRNAEDVMSAYSKVIRDVQNRDSEHFNFWTDNCTAQNKNWTLFTGMIEKAMRKSKNLYDFSDFQSVINSKGTAIKMEANDFRQWENGVSSAKFTNKPNLSTQSQDDADFKSGEFLKKKVAS</sequence>
<dbReference type="Proteomes" id="UP001152320">
    <property type="component" value="Chromosome 1"/>
</dbReference>
<protein>
    <submittedName>
        <fullName evidence="1">Uncharacterized protein</fullName>
    </submittedName>
</protein>
<name>A0A9Q1CRJ1_HOLLE</name>
<comment type="caution">
    <text evidence="1">The sequence shown here is derived from an EMBL/GenBank/DDBJ whole genome shotgun (WGS) entry which is preliminary data.</text>
</comment>